<comment type="caution">
    <text evidence="1">The sequence shown here is derived from an EMBL/GenBank/DDBJ whole genome shotgun (WGS) entry which is preliminary data.</text>
</comment>
<proteinExistence type="predicted"/>
<evidence type="ECO:0000313" key="1">
    <source>
        <dbReference type="EMBL" id="KKN30339.1"/>
    </source>
</evidence>
<reference evidence="1" key="1">
    <citation type="journal article" date="2015" name="Nature">
        <title>Complex archaea that bridge the gap between prokaryotes and eukaryotes.</title>
        <authorList>
            <person name="Spang A."/>
            <person name="Saw J.H."/>
            <person name="Jorgensen S.L."/>
            <person name="Zaremba-Niedzwiedzka K."/>
            <person name="Martijn J."/>
            <person name="Lind A.E."/>
            <person name="van Eijk R."/>
            <person name="Schleper C."/>
            <person name="Guy L."/>
            <person name="Ettema T.J."/>
        </authorList>
    </citation>
    <scope>NUCLEOTIDE SEQUENCE</scope>
</reference>
<dbReference type="AlphaFoldDB" id="A0A0F9PJJ4"/>
<dbReference type="SUPFAM" id="SSF57802">
    <property type="entry name" value="Rubredoxin-like"/>
    <property type="match status" value="1"/>
</dbReference>
<protein>
    <recommendedName>
        <fullName evidence="2">Rubredoxin-like domain-containing protein</fullName>
    </recommendedName>
</protein>
<organism evidence="1">
    <name type="scientific">marine sediment metagenome</name>
    <dbReference type="NCBI Taxonomy" id="412755"/>
    <lineage>
        <taxon>unclassified sequences</taxon>
        <taxon>metagenomes</taxon>
        <taxon>ecological metagenomes</taxon>
    </lineage>
</organism>
<dbReference type="EMBL" id="LAZR01002414">
    <property type="protein sequence ID" value="KKN30339.1"/>
    <property type="molecule type" value="Genomic_DNA"/>
</dbReference>
<name>A0A0F9PJJ4_9ZZZZ</name>
<accession>A0A0F9PJJ4</accession>
<evidence type="ECO:0008006" key="2">
    <source>
        <dbReference type="Google" id="ProtNLM"/>
    </source>
</evidence>
<sequence length="50" mass="5665">MDDKEPVWAASCMVCGFDKSYTEEANIPESCPKCGEHKNFDIVHLPSLYE</sequence>
<gene>
    <name evidence="1" type="ORF">LCGC14_0835010</name>
</gene>